<feature type="transmembrane region" description="Helical" evidence="7">
    <location>
        <begin position="69"/>
        <end position="90"/>
    </location>
</feature>
<keyword evidence="6 7" id="KW-0472">Membrane</keyword>
<dbReference type="Proteomes" id="UP000011960">
    <property type="component" value="Unassembled WGS sequence"/>
</dbReference>
<evidence type="ECO:0000313" key="9">
    <source>
        <dbReference type="Proteomes" id="UP000011960"/>
    </source>
</evidence>
<comment type="caution">
    <text evidence="8">The sequence shown here is derived from an EMBL/GenBank/DDBJ whole genome shotgun (WGS) entry which is preliminary data.</text>
</comment>
<keyword evidence="9" id="KW-1185">Reference proteome</keyword>
<feature type="transmembrane region" description="Helical" evidence="7">
    <location>
        <begin position="369"/>
        <end position="386"/>
    </location>
</feature>
<evidence type="ECO:0000256" key="6">
    <source>
        <dbReference type="ARBA" id="ARBA00023136"/>
    </source>
</evidence>
<comment type="similarity">
    <text evidence="2">Belongs to the polysaccharide synthase family.</text>
</comment>
<protein>
    <submittedName>
        <fullName evidence="8">Capsular polysaccharide repeat unit transporter</fullName>
    </submittedName>
</protein>
<feature type="transmembrane region" description="Helical" evidence="7">
    <location>
        <begin position="245"/>
        <end position="267"/>
    </location>
</feature>
<gene>
    <name evidence="8" type="ORF">MSNKSG1_08738</name>
</gene>
<dbReference type="AlphaFoldDB" id="M7CUU8"/>
<dbReference type="GO" id="GO:0005886">
    <property type="term" value="C:plasma membrane"/>
    <property type="evidence" value="ECO:0007669"/>
    <property type="project" value="UniProtKB-SubCell"/>
</dbReference>
<evidence type="ECO:0000256" key="3">
    <source>
        <dbReference type="ARBA" id="ARBA00022475"/>
    </source>
</evidence>
<feature type="transmembrane region" description="Helical" evidence="7">
    <location>
        <begin position="35"/>
        <end position="57"/>
    </location>
</feature>
<evidence type="ECO:0000256" key="5">
    <source>
        <dbReference type="ARBA" id="ARBA00022989"/>
    </source>
</evidence>
<feature type="transmembrane region" description="Helical" evidence="7">
    <location>
        <begin position="398"/>
        <end position="416"/>
    </location>
</feature>
<keyword evidence="4 7" id="KW-0812">Transmembrane</keyword>
<dbReference type="InterPro" id="IPR050833">
    <property type="entry name" value="Poly_Biosynth_Transport"/>
</dbReference>
<dbReference type="STRING" id="1288826.MSNKSG1_08738"/>
<evidence type="ECO:0000256" key="7">
    <source>
        <dbReference type="SAM" id="Phobius"/>
    </source>
</evidence>
<comment type="subcellular location">
    <subcellularLocation>
        <location evidence="1">Cell membrane</location>
        <topology evidence="1">Multi-pass membrane protein</topology>
    </subcellularLocation>
</comment>
<evidence type="ECO:0000256" key="1">
    <source>
        <dbReference type="ARBA" id="ARBA00004651"/>
    </source>
</evidence>
<dbReference type="Pfam" id="PF13440">
    <property type="entry name" value="Polysacc_synt_3"/>
    <property type="match status" value="1"/>
</dbReference>
<accession>M7CUU8</accession>
<organism evidence="8 9">
    <name type="scientific">Marinobacter santoriniensis NKSG1</name>
    <dbReference type="NCBI Taxonomy" id="1288826"/>
    <lineage>
        <taxon>Bacteria</taxon>
        <taxon>Pseudomonadati</taxon>
        <taxon>Pseudomonadota</taxon>
        <taxon>Gammaproteobacteria</taxon>
        <taxon>Pseudomonadales</taxon>
        <taxon>Marinobacteraceae</taxon>
        <taxon>Marinobacter</taxon>
    </lineage>
</organism>
<keyword evidence="5 7" id="KW-1133">Transmembrane helix</keyword>
<dbReference type="PANTHER" id="PTHR30250">
    <property type="entry name" value="PST FAMILY PREDICTED COLANIC ACID TRANSPORTER"/>
    <property type="match status" value="1"/>
</dbReference>
<evidence type="ECO:0000256" key="2">
    <source>
        <dbReference type="ARBA" id="ARBA00007430"/>
    </source>
</evidence>
<sequence>MATVVFEFANVFINSGLGQALIRSKRVSDADLNTVFYTNLLLSIVAYTVIFICAPYIADFYNHEQLTGLVRVMALIVLINATKVVQTAVLSRRMDFKSQMQANSIAALGSGMLAVVAAHLGWAEWSLVVMMLGQAFIASFVMWFLSSWRPGIAFSTESFNRLFKFGRNLLAEGIIEVAFQNSYVLVIGRLFSAEITGLYFFARKISYLISQQLTGAVQQATFPAMATLQDKNQVLLLKYRQIMQLMMFLIAPIMALLAGLASPLFILLFDDRWIAAVPYLQVLCIVGALIPLHALNVNLLNVKGRSDLVLKVGIIKKTVNLSLLFLAVPFGVIGIAFSQVIGSILALVPNTYFSARLVGYPLGAQLKDVLKPFLAAGLAAGVAWLIAGNSVNVTVGRFLVAGGAGVIVYLSVSIFIRAEGALLCLRKGRSKLIKILN</sequence>
<feature type="transmembrane region" description="Helical" evidence="7">
    <location>
        <begin position="127"/>
        <end position="145"/>
    </location>
</feature>
<keyword evidence="3" id="KW-1003">Cell membrane</keyword>
<dbReference type="EMBL" id="APAT01000015">
    <property type="protein sequence ID" value="EMP55945.1"/>
    <property type="molecule type" value="Genomic_DNA"/>
</dbReference>
<evidence type="ECO:0000313" key="8">
    <source>
        <dbReference type="EMBL" id="EMP55945.1"/>
    </source>
</evidence>
<feature type="transmembrane region" description="Helical" evidence="7">
    <location>
        <begin position="321"/>
        <end position="349"/>
    </location>
</feature>
<evidence type="ECO:0000256" key="4">
    <source>
        <dbReference type="ARBA" id="ARBA00022692"/>
    </source>
</evidence>
<feature type="transmembrane region" description="Helical" evidence="7">
    <location>
        <begin position="102"/>
        <end position="121"/>
    </location>
</feature>
<name>M7CUU8_9GAMM</name>
<dbReference type="PATRIC" id="fig|1288826.3.peg.1712"/>
<proteinExistence type="inferred from homology"/>
<dbReference type="PANTHER" id="PTHR30250:SF10">
    <property type="entry name" value="LIPOPOLYSACCHARIDE BIOSYNTHESIS PROTEIN WZXC"/>
    <property type="match status" value="1"/>
</dbReference>
<feature type="transmembrane region" description="Helical" evidence="7">
    <location>
        <begin position="279"/>
        <end position="300"/>
    </location>
</feature>
<dbReference type="CDD" id="cd13127">
    <property type="entry name" value="MATE_tuaB_like"/>
    <property type="match status" value="1"/>
</dbReference>
<reference evidence="8 9" key="1">
    <citation type="journal article" date="2013" name="Genome Announc.">
        <title>Genome Sequence of Hydrothermal Arsenic-Respiring Bacterium Marinobacter santoriniensis NKSG1T.</title>
        <authorList>
            <person name="Handley K.M."/>
            <person name="Upton M."/>
            <person name="Beatson S.A."/>
            <person name="Hery M."/>
            <person name="Lloyd J.R."/>
        </authorList>
    </citation>
    <scope>NUCLEOTIDE SEQUENCE [LARGE SCALE GENOMIC DNA]</scope>
    <source>
        <strain evidence="8 9">NKSG1</strain>
    </source>
</reference>
<dbReference type="eggNOG" id="COG2244">
    <property type="taxonomic scope" value="Bacteria"/>
</dbReference>